<evidence type="ECO:0000313" key="3">
    <source>
        <dbReference type="Proteomes" id="UP000460751"/>
    </source>
</evidence>
<gene>
    <name evidence="1" type="primary">anmK</name>
    <name evidence="2" type="ORF">GLW01_14620</name>
</gene>
<evidence type="ECO:0000256" key="1">
    <source>
        <dbReference type="HAMAP-Rule" id="MF_01270"/>
    </source>
</evidence>
<feature type="binding site" evidence="1">
    <location>
        <begin position="14"/>
        <end position="21"/>
    </location>
    <ligand>
        <name>ATP</name>
        <dbReference type="ChEBI" id="CHEBI:30616"/>
    </ligand>
</feature>
<dbReference type="NCBIfam" id="NF007139">
    <property type="entry name" value="PRK09585.1-3"/>
    <property type="match status" value="1"/>
</dbReference>
<protein>
    <recommendedName>
        <fullName evidence="1">Anhydro-N-acetylmuramic acid kinase</fullName>
        <ecNumber evidence="1">2.7.1.170</ecNumber>
    </recommendedName>
    <alternativeName>
        <fullName evidence="1">AnhMurNAc kinase</fullName>
    </alternativeName>
</protein>
<comment type="catalytic activity">
    <reaction evidence="1">
        <text>1,6-anhydro-N-acetyl-beta-muramate + ATP + H2O = N-acetyl-D-muramate 6-phosphate + ADP + H(+)</text>
        <dbReference type="Rhea" id="RHEA:24952"/>
        <dbReference type="ChEBI" id="CHEBI:15377"/>
        <dbReference type="ChEBI" id="CHEBI:15378"/>
        <dbReference type="ChEBI" id="CHEBI:30616"/>
        <dbReference type="ChEBI" id="CHEBI:58690"/>
        <dbReference type="ChEBI" id="CHEBI:58722"/>
        <dbReference type="ChEBI" id="CHEBI:456216"/>
        <dbReference type="EC" id="2.7.1.170"/>
    </reaction>
</comment>
<comment type="function">
    <text evidence="1">Catalyzes the specific phosphorylation of 1,6-anhydro-N-acetylmuramic acid (anhMurNAc) with the simultaneous cleavage of the 1,6-anhydro ring, generating MurNAc-6-P. Is required for the utilization of anhMurNAc either imported from the medium or derived from its own cell wall murein, and thus plays a role in cell wall recycling.</text>
</comment>
<dbReference type="HAMAP" id="MF_01270">
    <property type="entry name" value="AnhMurNAc_kinase"/>
    <property type="match status" value="1"/>
</dbReference>
<dbReference type="InterPro" id="IPR043129">
    <property type="entry name" value="ATPase_NBD"/>
</dbReference>
<dbReference type="GO" id="GO:0009254">
    <property type="term" value="P:peptidoglycan turnover"/>
    <property type="evidence" value="ECO:0007669"/>
    <property type="project" value="UniProtKB-UniRule"/>
</dbReference>
<dbReference type="Pfam" id="PF03702">
    <property type="entry name" value="AnmK"/>
    <property type="match status" value="1"/>
</dbReference>
<keyword evidence="1" id="KW-0547">Nucleotide-binding</keyword>
<organism evidence="2 3">
    <name type="scientific">Vreelandella halophila</name>
    <dbReference type="NCBI Taxonomy" id="86177"/>
    <lineage>
        <taxon>Bacteria</taxon>
        <taxon>Pseudomonadati</taxon>
        <taxon>Pseudomonadota</taxon>
        <taxon>Gammaproteobacteria</taxon>
        <taxon>Oceanospirillales</taxon>
        <taxon>Halomonadaceae</taxon>
        <taxon>Vreelandella</taxon>
    </lineage>
</organism>
<dbReference type="GO" id="GO:0006040">
    <property type="term" value="P:amino sugar metabolic process"/>
    <property type="evidence" value="ECO:0007669"/>
    <property type="project" value="InterPro"/>
</dbReference>
<dbReference type="Proteomes" id="UP000460751">
    <property type="component" value="Unassembled WGS sequence"/>
</dbReference>
<sequence>MAGQPDWYIGLMSGTSMDGIDAVLVGFGPEGIETSWHTSHSYPDNLQAQLEELAANQGTPSLLGEADTRLGDAFAHAALAVTEKAGLRPEHVTAIGSHGQTVQHCAEPPSPFSLQIADPNRIAEGTGITTVGDFRRRDIAAGGQGAPLAPAFHTWLFSAPGRMRCLINLGGIANITLIPGDHRPPRGHDTGPANRLMDLWCKRHQGHSFDHNGEWAASGTVCEPLLRTFLSDTYFSRQPPKSTGREHFNEDWLEAHLRALPDTPKPKDVQRTLLELTAVTVTRDINAMGAEEVFLAGGGAFNPLLAERVASLLPEASVGSTTALGLDPQSVEGAAFAWLARQRLNNAPGNLPSVTGASGPRVLGGVWPGGAGTSDAE</sequence>
<comment type="caution">
    <text evidence="2">The sequence shown here is derived from an EMBL/GenBank/DDBJ whole genome shotgun (WGS) entry which is preliminary data.</text>
</comment>
<dbReference type="EC" id="2.7.1.170" evidence="1"/>
<dbReference type="RefSeq" id="WP_160899558.1">
    <property type="nucleotide sequence ID" value="NZ_WMEX01000010.1"/>
</dbReference>
<keyword evidence="1 2" id="KW-0808">Transferase</keyword>
<dbReference type="GO" id="GO:0097175">
    <property type="term" value="P:1,6-anhydro-N-acetyl-beta-muramic acid catabolic process"/>
    <property type="evidence" value="ECO:0007669"/>
    <property type="project" value="UniProtKB-UniRule"/>
</dbReference>
<keyword evidence="1 2" id="KW-0418">Kinase</keyword>
<keyword evidence="1" id="KW-0119">Carbohydrate metabolism</keyword>
<dbReference type="GO" id="GO:0016301">
    <property type="term" value="F:kinase activity"/>
    <property type="evidence" value="ECO:0007669"/>
    <property type="project" value="UniProtKB-KW"/>
</dbReference>
<dbReference type="OrthoDB" id="9763949at2"/>
<comment type="similarity">
    <text evidence="1">Belongs to the anhydro-N-acetylmuramic acid kinase family.</text>
</comment>
<comment type="pathway">
    <text evidence="1">Cell wall biogenesis; peptidoglycan recycling.</text>
</comment>
<dbReference type="CDD" id="cd24050">
    <property type="entry name" value="ASKHA_NBD_ANMK"/>
    <property type="match status" value="1"/>
</dbReference>
<keyword evidence="1" id="KW-0067">ATP-binding</keyword>
<dbReference type="EMBL" id="WMEX01000010">
    <property type="protein sequence ID" value="MYL28023.1"/>
    <property type="molecule type" value="Genomic_DNA"/>
</dbReference>
<keyword evidence="3" id="KW-1185">Reference proteome</keyword>
<name>A0A9X4YF19_9GAMM</name>
<dbReference type="SUPFAM" id="SSF53067">
    <property type="entry name" value="Actin-like ATPase domain"/>
    <property type="match status" value="1"/>
</dbReference>
<reference evidence="2 3" key="1">
    <citation type="submission" date="2019-11" db="EMBL/GenBank/DDBJ databases">
        <title>Genome sequences of 17 halophilic strains isolated from different environments.</title>
        <authorList>
            <person name="Furrow R.E."/>
        </authorList>
    </citation>
    <scope>NUCLEOTIDE SEQUENCE [LARGE SCALE GENOMIC DNA]</scope>
    <source>
        <strain evidence="2 3">22507_15_FS</strain>
    </source>
</reference>
<dbReference type="PANTHER" id="PTHR30605">
    <property type="entry name" value="ANHYDRO-N-ACETYLMURAMIC ACID KINASE"/>
    <property type="match status" value="1"/>
</dbReference>
<evidence type="ECO:0000313" key="2">
    <source>
        <dbReference type="EMBL" id="MYL28023.1"/>
    </source>
</evidence>
<dbReference type="AlphaFoldDB" id="A0A9X4YF19"/>
<dbReference type="InterPro" id="IPR005338">
    <property type="entry name" value="Anhydro_N_Ac-Mur_kinase"/>
</dbReference>
<comment type="pathway">
    <text evidence="1">Amino-sugar metabolism; 1,6-anhydro-N-acetylmuramate degradation.</text>
</comment>
<accession>A0A9X4YF19</accession>
<proteinExistence type="inferred from homology"/>
<dbReference type="PANTHER" id="PTHR30605:SF0">
    <property type="entry name" value="ANHYDRO-N-ACETYLMURAMIC ACID KINASE"/>
    <property type="match status" value="1"/>
</dbReference>
<dbReference type="Gene3D" id="3.30.420.40">
    <property type="match status" value="2"/>
</dbReference>
<dbReference type="GO" id="GO:0005524">
    <property type="term" value="F:ATP binding"/>
    <property type="evidence" value="ECO:0007669"/>
    <property type="project" value="UniProtKB-UniRule"/>
</dbReference>
<dbReference type="GO" id="GO:0016773">
    <property type="term" value="F:phosphotransferase activity, alcohol group as acceptor"/>
    <property type="evidence" value="ECO:0007669"/>
    <property type="project" value="UniProtKB-UniRule"/>
</dbReference>